<sequence length="122" mass="12567">MSAVIKFFNILVVVLLLSFSTVASAASGDSAETTGDATADVICNIIGYIWAIGGPVMTVVIIGAALLAIFGRMPWPALVALGIFCGVFFGAKAIVEKIVPASNKQMLDKCANTKVTQTNTGG</sequence>
<feature type="chain" id="PRO_5015738789" description="TrbC/VirB2 family protein" evidence="2">
    <location>
        <begin position="26"/>
        <end position="122"/>
    </location>
</feature>
<proteinExistence type="predicted"/>
<name>A0A2S2R917_9HEMI</name>
<keyword evidence="1" id="KW-0812">Transmembrane</keyword>
<feature type="signal peptide" evidence="2">
    <location>
        <begin position="1"/>
        <end position="25"/>
    </location>
</feature>
<evidence type="ECO:0000256" key="1">
    <source>
        <dbReference type="SAM" id="Phobius"/>
    </source>
</evidence>
<evidence type="ECO:0000313" key="3">
    <source>
        <dbReference type="EMBL" id="MBY86434.1"/>
    </source>
</evidence>
<gene>
    <name evidence="3" type="ORF">g.186490</name>
</gene>
<evidence type="ECO:0008006" key="4">
    <source>
        <dbReference type="Google" id="ProtNLM"/>
    </source>
</evidence>
<dbReference type="Pfam" id="PF04956">
    <property type="entry name" value="TrbC"/>
    <property type="match status" value="1"/>
</dbReference>
<keyword evidence="1" id="KW-1133">Transmembrane helix</keyword>
<feature type="transmembrane region" description="Helical" evidence="1">
    <location>
        <begin position="49"/>
        <end position="70"/>
    </location>
</feature>
<feature type="transmembrane region" description="Helical" evidence="1">
    <location>
        <begin position="77"/>
        <end position="95"/>
    </location>
</feature>
<protein>
    <recommendedName>
        <fullName evidence="4">TrbC/VirB2 family protein</fullName>
    </recommendedName>
</protein>
<dbReference type="InterPro" id="IPR007039">
    <property type="entry name" value="TrbC/VirB2"/>
</dbReference>
<dbReference type="AlphaFoldDB" id="A0A2S2R917"/>
<organism evidence="3">
    <name type="scientific">Sipha flava</name>
    <name type="common">yellow sugarcane aphid</name>
    <dbReference type="NCBI Taxonomy" id="143950"/>
    <lineage>
        <taxon>Eukaryota</taxon>
        <taxon>Metazoa</taxon>
        <taxon>Ecdysozoa</taxon>
        <taxon>Arthropoda</taxon>
        <taxon>Hexapoda</taxon>
        <taxon>Insecta</taxon>
        <taxon>Pterygota</taxon>
        <taxon>Neoptera</taxon>
        <taxon>Paraneoptera</taxon>
        <taxon>Hemiptera</taxon>
        <taxon>Sternorrhyncha</taxon>
        <taxon>Aphidomorpha</taxon>
        <taxon>Aphidoidea</taxon>
        <taxon>Aphididae</taxon>
        <taxon>Sipha</taxon>
    </lineage>
</organism>
<evidence type="ECO:0000256" key="2">
    <source>
        <dbReference type="SAM" id="SignalP"/>
    </source>
</evidence>
<accession>A0A2S2R917</accession>
<reference evidence="3" key="1">
    <citation type="submission" date="2018-04" db="EMBL/GenBank/DDBJ databases">
        <title>Transcriptome assembly of Sipha flava.</title>
        <authorList>
            <person name="Scully E.D."/>
            <person name="Geib S.M."/>
            <person name="Palmer N.A."/>
            <person name="Koch K."/>
            <person name="Bradshaw J."/>
            <person name="Heng-Moss T."/>
            <person name="Sarath G."/>
        </authorList>
    </citation>
    <scope>NUCLEOTIDE SEQUENCE</scope>
</reference>
<dbReference type="EMBL" id="GGMS01017231">
    <property type="protein sequence ID" value="MBY86434.1"/>
    <property type="molecule type" value="Transcribed_RNA"/>
</dbReference>
<keyword evidence="2" id="KW-0732">Signal</keyword>
<keyword evidence="1" id="KW-0472">Membrane</keyword>